<protein>
    <recommendedName>
        <fullName evidence="2">VWFA domain-containing protein</fullName>
    </recommendedName>
</protein>
<sequence length="807" mass="89714">MVNLVFVVDTSASMNQRTSLGTTLLDVAKNAVETFIKIRQRDEASRTDRLMLVTLDEPPGSVKVGWGTNATQQVFSNELRNLQATGLSTLGSALKESFDLLNLYRLQSGIDNYGLGRKPFYVDPAIVICITDGSSLVTKNDIERELHLPMHSNLPGSDLTKEPFRWDQRLFGLVLRMGGCRGGPKGVNPCLSAEPALGAMCDVTGGKCYKASSSKSLKQALESIAQKIQCGIVVNFEKIGGPDTSSNLVDAVRNNAMRETDSPTPPPSVNNQHNGNGVEGGEHKNKQMENAENCHPVIKTEGISTSGVSTPSLPQRGDSMALSPVINGLQDEAVAMPNGISRSATASPIPQATQPAAWTSCCKMIYITRKMYIERDIVPTGYWPIPETFWPDPSMTKLPPRDAQPTIFFSCVDSEPHLVENLPFDKYELEPSPLTQYILERKSPSTCWQTFIYSSGRKSDKVGDFGCPFGYLKASTNLQSVNLFVLPYNYPLLFPLLDELIKVHKLKPVLKWKQTFESYLATMPSYYAAPLRNAFRKMGIPTSLVPDHLDGSLGYSVVNYLKSVKQQSKLEAKRFEAGVGKSIASTPNKIIPSIQTPELPSTDKKDFHMLLNHGLVNKPKNVSRHNNDNELSTHEAVQGMKEVNVTQPQSYKNPFDINRNELLDQLSRMRINFFHMAATSTILQDEDARHTVAIAEMGNYGKVLRQSNQLREIDPGQNRAHMFGNPYKLAKDQRVMVDEADVNEAARRKRPDTPPVKWPTSIRHDSPSPTPHHYRPLCQEEGQNHKPVQLKNKEAEVALSKVEVRME</sequence>
<dbReference type="CDD" id="cd00198">
    <property type="entry name" value="vWFA"/>
    <property type="match status" value="1"/>
</dbReference>
<dbReference type="Gene3D" id="3.40.50.410">
    <property type="entry name" value="von Willebrand factor, type A domain"/>
    <property type="match status" value="1"/>
</dbReference>
<dbReference type="GO" id="GO:0034472">
    <property type="term" value="P:snRNA 3'-end processing"/>
    <property type="evidence" value="ECO:0007669"/>
    <property type="project" value="TreeGrafter"/>
</dbReference>
<evidence type="ECO:0000259" key="2">
    <source>
        <dbReference type="PROSITE" id="PS50234"/>
    </source>
</evidence>
<dbReference type="PANTHER" id="PTHR12957">
    <property type="entry name" value="DEAD/H BOX POLYPEPTIDE 26/DICE1-RELATED"/>
    <property type="match status" value="1"/>
</dbReference>
<keyword evidence="4" id="KW-1185">Reference proteome</keyword>
<dbReference type="RefSeq" id="XP_020908096.2">
    <property type="nucleotide sequence ID" value="XM_021052437.2"/>
</dbReference>
<dbReference type="InterPro" id="IPR051113">
    <property type="entry name" value="Integrator_subunit6"/>
</dbReference>
<proteinExistence type="predicted"/>
<dbReference type="SUPFAM" id="SSF53300">
    <property type="entry name" value="vWA-like"/>
    <property type="match status" value="1"/>
</dbReference>
<dbReference type="InterPro" id="IPR057413">
    <property type="entry name" value="Beta-barrel_INTS6"/>
</dbReference>
<evidence type="ECO:0000256" key="1">
    <source>
        <dbReference type="SAM" id="MobiDB-lite"/>
    </source>
</evidence>
<dbReference type="GO" id="GO:0032039">
    <property type="term" value="C:integrator complex"/>
    <property type="evidence" value="ECO:0007669"/>
    <property type="project" value="TreeGrafter"/>
</dbReference>
<dbReference type="KEGG" id="epa:110246124"/>
<dbReference type="InterPro" id="IPR002035">
    <property type="entry name" value="VWF_A"/>
</dbReference>
<reference evidence="3" key="1">
    <citation type="submission" date="2022-11" db="UniProtKB">
        <authorList>
            <consortium name="EnsemblMetazoa"/>
        </authorList>
    </citation>
    <scope>IDENTIFICATION</scope>
</reference>
<feature type="region of interest" description="Disordered" evidence="1">
    <location>
        <begin position="744"/>
        <end position="787"/>
    </location>
</feature>
<dbReference type="InterPro" id="IPR036465">
    <property type="entry name" value="vWFA_dom_sf"/>
</dbReference>
<dbReference type="Proteomes" id="UP000887567">
    <property type="component" value="Unplaced"/>
</dbReference>
<name>A0A913XQJ7_EXADI</name>
<feature type="region of interest" description="Disordered" evidence="1">
    <location>
        <begin position="257"/>
        <end position="283"/>
    </location>
</feature>
<dbReference type="OMA" id="AFWPDST"/>
<dbReference type="Pfam" id="PF13519">
    <property type="entry name" value="VWA_2"/>
    <property type="match status" value="1"/>
</dbReference>
<dbReference type="GeneID" id="110246124"/>
<dbReference type="EnsemblMetazoa" id="XM_021052437.2">
    <property type="protein sequence ID" value="XP_020908096.2"/>
    <property type="gene ID" value="LOC110246124"/>
</dbReference>
<dbReference type="FunFam" id="3.40.50.410:FF:000010">
    <property type="entry name" value="Integrator complex subunit 6 like"/>
    <property type="match status" value="1"/>
</dbReference>
<dbReference type="Pfam" id="PF25462">
    <property type="entry name" value="Beta-barrel_INTS6"/>
    <property type="match status" value="1"/>
</dbReference>
<dbReference type="PANTHER" id="PTHR12957:SF2">
    <property type="entry name" value="INTEGRATOR COMPLEX SUBUNIT 6"/>
    <property type="match status" value="1"/>
</dbReference>
<evidence type="ECO:0000313" key="3">
    <source>
        <dbReference type="EnsemblMetazoa" id="XP_020908096.2"/>
    </source>
</evidence>
<evidence type="ECO:0000313" key="4">
    <source>
        <dbReference type="Proteomes" id="UP000887567"/>
    </source>
</evidence>
<organism evidence="3 4">
    <name type="scientific">Exaiptasia diaphana</name>
    <name type="common">Tropical sea anemone</name>
    <name type="synonym">Aiptasia pulchella</name>
    <dbReference type="NCBI Taxonomy" id="2652724"/>
    <lineage>
        <taxon>Eukaryota</taxon>
        <taxon>Metazoa</taxon>
        <taxon>Cnidaria</taxon>
        <taxon>Anthozoa</taxon>
        <taxon>Hexacorallia</taxon>
        <taxon>Actiniaria</taxon>
        <taxon>Aiptasiidae</taxon>
        <taxon>Exaiptasia</taxon>
    </lineage>
</organism>
<dbReference type="PROSITE" id="PS50234">
    <property type="entry name" value="VWFA"/>
    <property type="match status" value="1"/>
</dbReference>
<accession>A0A913XQJ7</accession>
<dbReference type="OrthoDB" id="9449012at2759"/>
<feature type="domain" description="VWFA" evidence="2">
    <location>
        <begin position="3"/>
        <end position="135"/>
    </location>
</feature>
<dbReference type="AlphaFoldDB" id="A0A913XQJ7"/>